<feature type="signal peptide" evidence="4">
    <location>
        <begin position="1"/>
        <end position="21"/>
    </location>
</feature>
<keyword evidence="1 6" id="KW-0346">Stress response</keyword>
<feature type="chain" id="PRO_5001600709" evidence="4">
    <location>
        <begin position="22"/>
        <end position="269"/>
    </location>
</feature>
<evidence type="ECO:0000256" key="4">
    <source>
        <dbReference type="SAM" id="SignalP"/>
    </source>
</evidence>
<dbReference type="CDD" id="cd06464">
    <property type="entry name" value="ACD_sHsps-like"/>
    <property type="match status" value="1"/>
</dbReference>
<evidence type="ECO:0000313" key="6">
    <source>
        <dbReference type="EMBL" id="EOX97974.1"/>
    </source>
</evidence>
<evidence type="ECO:0000256" key="2">
    <source>
        <dbReference type="PROSITE-ProRule" id="PRU00285"/>
    </source>
</evidence>
<dbReference type="Pfam" id="PF00011">
    <property type="entry name" value="HSP20"/>
    <property type="match status" value="1"/>
</dbReference>
<organism evidence="6 7">
    <name type="scientific">Theobroma cacao</name>
    <name type="common">Cacao</name>
    <name type="synonym">Cocoa</name>
    <dbReference type="NCBI Taxonomy" id="3641"/>
    <lineage>
        <taxon>Eukaryota</taxon>
        <taxon>Viridiplantae</taxon>
        <taxon>Streptophyta</taxon>
        <taxon>Embryophyta</taxon>
        <taxon>Tracheophyta</taxon>
        <taxon>Spermatophyta</taxon>
        <taxon>Magnoliopsida</taxon>
        <taxon>eudicotyledons</taxon>
        <taxon>Gunneridae</taxon>
        <taxon>Pentapetalae</taxon>
        <taxon>rosids</taxon>
        <taxon>malvids</taxon>
        <taxon>Malvales</taxon>
        <taxon>Malvaceae</taxon>
        <taxon>Byttnerioideae</taxon>
        <taxon>Theobroma</taxon>
    </lineage>
</organism>
<dbReference type="InterPro" id="IPR044587">
    <property type="entry name" value="HSP21-like"/>
</dbReference>
<evidence type="ECO:0000256" key="3">
    <source>
        <dbReference type="RuleBase" id="RU003616"/>
    </source>
</evidence>
<keyword evidence="4" id="KW-0732">Signal</keyword>
<comment type="similarity">
    <text evidence="2 3">Belongs to the small heat shock protein (HSP20) family.</text>
</comment>
<dbReference type="SUPFAM" id="SSF49764">
    <property type="entry name" value="HSP20-like chaperones"/>
    <property type="match status" value="1"/>
</dbReference>
<dbReference type="InterPro" id="IPR008978">
    <property type="entry name" value="HSP20-like_chaperone"/>
</dbReference>
<dbReference type="STRING" id="3641.A0A061DYV7"/>
<dbReference type="PANTHER" id="PTHR46733:SF4">
    <property type="entry name" value="HEAT SHOCK PROTEIN 21, CHLOROPLASTIC"/>
    <property type="match status" value="1"/>
</dbReference>
<proteinExistence type="inferred from homology"/>
<evidence type="ECO:0000259" key="5">
    <source>
        <dbReference type="PROSITE" id="PS01031"/>
    </source>
</evidence>
<evidence type="ECO:0000313" key="7">
    <source>
        <dbReference type="Proteomes" id="UP000026915"/>
    </source>
</evidence>
<dbReference type="InterPro" id="IPR002068">
    <property type="entry name" value="A-crystallin/Hsp20_dom"/>
</dbReference>
<reference evidence="6 7" key="1">
    <citation type="journal article" date="2013" name="Genome Biol.">
        <title>The genome sequence of the most widely cultivated cacao type and its use to identify candidate genes regulating pod color.</title>
        <authorList>
            <person name="Motamayor J.C."/>
            <person name="Mockaitis K."/>
            <person name="Schmutz J."/>
            <person name="Haiminen N."/>
            <person name="Iii D.L."/>
            <person name="Cornejo O."/>
            <person name="Findley S.D."/>
            <person name="Zheng P."/>
            <person name="Utro F."/>
            <person name="Royaert S."/>
            <person name="Saski C."/>
            <person name="Jenkins J."/>
            <person name="Podicheti R."/>
            <person name="Zhao M."/>
            <person name="Scheffler B.E."/>
            <person name="Stack J.C."/>
            <person name="Feltus F.A."/>
            <person name="Mustiga G.M."/>
            <person name="Amores F."/>
            <person name="Phillips W."/>
            <person name="Marelli J.P."/>
            <person name="May G.D."/>
            <person name="Shapiro H."/>
            <person name="Ma J."/>
            <person name="Bustamante C.D."/>
            <person name="Schnell R.J."/>
            <person name="Main D."/>
            <person name="Gilbert D."/>
            <person name="Parida L."/>
            <person name="Kuhn D.N."/>
        </authorList>
    </citation>
    <scope>NUCLEOTIDE SEQUENCE [LARGE SCALE GENOMIC DNA]</scope>
    <source>
        <strain evidence="7">cv. Matina 1-6</strain>
    </source>
</reference>
<keyword evidence="7" id="KW-1185">Reference proteome</keyword>
<feature type="domain" description="SHSP" evidence="5">
    <location>
        <begin position="107"/>
        <end position="214"/>
    </location>
</feature>
<dbReference type="GO" id="GO:0009408">
    <property type="term" value="P:response to heat"/>
    <property type="evidence" value="ECO:0007669"/>
    <property type="project" value="InterPro"/>
</dbReference>
<dbReference type="eggNOG" id="KOG0710">
    <property type="taxonomic scope" value="Eukaryota"/>
</dbReference>
<protein>
    <submittedName>
        <fullName evidence="6">Heat shock 21-like protein</fullName>
    </submittedName>
</protein>
<sequence>MARMSVYFIVILAIIILVANTEMRKSKAKACSCPCGRTSRTWSGLCRCTSLASSSRQCQKCEKAISTGGCYSNGLDEPCSSMRKWNHMLEKMDRELNDGTILPCRSWSGGEGRAAWDIKYDENEIKLRFDVPGLAKGEIKVSVEDDTLVIKGDYKKRAGDDCWYCRGYSSYDTCLQLPESCDRENIKAELKDGVLLISIPQKKLERKTIDIEIHVVKRGQDGAATQATVTGNARTGKVQGMDLATQMASDGLASATSTAELKCSKPCSS</sequence>
<name>A0A061DYV7_THECC</name>
<dbReference type="AlphaFoldDB" id="A0A061DYV7"/>
<dbReference type="Proteomes" id="UP000026915">
    <property type="component" value="Chromosome 2"/>
</dbReference>
<dbReference type="PANTHER" id="PTHR46733">
    <property type="entry name" value="26.5 KDA HEAT SHOCK PROTEIN, MITOCHONDRIAL"/>
    <property type="match status" value="1"/>
</dbReference>
<evidence type="ECO:0000256" key="1">
    <source>
        <dbReference type="ARBA" id="ARBA00023016"/>
    </source>
</evidence>
<dbReference type="Gene3D" id="2.60.40.790">
    <property type="match status" value="1"/>
</dbReference>
<dbReference type="PROSITE" id="PS01031">
    <property type="entry name" value="SHSP"/>
    <property type="match status" value="1"/>
</dbReference>
<dbReference type="HOGENOM" id="CLU_1035913_0_0_1"/>
<gene>
    <name evidence="6" type="ORF">TCM_006853</name>
</gene>
<accession>A0A061DYV7</accession>
<dbReference type="Gramene" id="EOX97974">
    <property type="protein sequence ID" value="EOX97974"/>
    <property type="gene ID" value="TCM_006853"/>
</dbReference>
<dbReference type="EMBL" id="CM001880">
    <property type="protein sequence ID" value="EOX97974.1"/>
    <property type="molecule type" value="Genomic_DNA"/>
</dbReference>
<dbReference type="InParanoid" id="A0A061DYV7"/>